<organism evidence="1 2">
    <name type="scientific">Mycena pura</name>
    <dbReference type="NCBI Taxonomy" id="153505"/>
    <lineage>
        <taxon>Eukaryota</taxon>
        <taxon>Fungi</taxon>
        <taxon>Dikarya</taxon>
        <taxon>Basidiomycota</taxon>
        <taxon>Agaricomycotina</taxon>
        <taxon>Agaricomycetes</taxon>
        <taxon>Agaricomycetidae</taxon>
        <taxon>Agaricales</taxon>
        <taxon>Marasmiineae</taxon>
        <taxon>Mycenaceae</taxon>
        <taxon>Mycena</taxon>
    </lineage>
</organism>
<comment type="caution">
    <text evidence="1">The sequence shown here is derived from an EMBL/GenBank/DDBJ whole genome shotgun (WGS) entry which is preliminary data.</text>
</comment>
<protein>
    <submittedName>
        <fullName evidence="1">Uncharacterized protein</fullName>
    </submittedName>
</protein>
<sequence>MNSAQQKHDIISFDVANLDFSLWRGKTWPEHPPVDLNSYVDDLLAVPKAALSPSLPVPPTTPPTQFIDIPFPSVTSDIITGKDIFWFHRDRPTTDLRDILQRPIPSRSLVERMAEKKRIGQLILDGYISISDPRTNEGKDRFPLAALAAWMMIHMILEAQERWRAAIAHVKSNLGVKSREVAAAAQDAMDMLGRMGWNESLAAKIPPLALTRFLGSGWLNDDVVNLQVEYMKARLTTEPPKGVRIGFAPLLFTNKLLFRNIAKDWLGRQKVFLPALNAWMPDLSMPLSESDGDVSDNESDGADELLELLDRVDADDVREAMSRKQIKQTQQLSSAAAALLVDDFRTVQMFANPNEAELEADEQLLADQVSELDDYLNTLARASLKPVVTHPSIFGQAGAVVTSPTSFDFSELISLRLAHQTAQAVTGVRVRSNQADDSLDSQGQGITARHEIIRQLHAVLKECEDGLGLTTGVGRKIRTHALGSSTAEPTVATGNSANAALAATVRSGVSLVARRKLYEKVGVPPEVLHIIELGRVSMVSPLLPLQWALVAVDRDQPHQHDIYLAQVLTQYTRSGGKNGKHVALVDVGQPNIAAASYITVKIYAFESGPRVFSPITDQLELLGCATFVHLPPIQFLVKTQQPLVANDGRAALSHDALSIFQALRRERISISAAIKASRARKQADEADE</sequence>
<dbReference type="Proteomes" id="UP001219525">
    <property type="component" value="Unassembled WGS sequence"/>
</dbReference>
<gene>
    <name evidence="1" type="ORF">GGX14DRAFT_637126</name>
</gene>
<keyword evidence="2" id="KW-1185">Reference proteome</keyword>
<name>A0AAD6YDA7_9AGAR</name>
<dbReference type="AlphaFoldDB" id="A0AAD6YDA7"/>
<reference evidence="1" key="1">
    <citation type="submission" date="2023-03" db="EMBL/GenBank/DDBJ databases">
        <title>Massive genome expansion in bonnet fungi (Mycena s.s.) driven by repeated elements and novel gene families across ecological guilds.</title>
        <authorList>
            <consortium name="Lawrence Berkeley National Laboratory"/>
            <person name="Harder C.B."/>
            <person name="Miyauchi S."/>
            <person name="Viragh M."/>
            <person name="Kuo A."/>
            <person name="Thoen E."/>
            <person name="Andreopoulos B."/>
            <person name="Lu D."/>
            <person name="Skrede I."/>
            <person name="Drula E."/>
            <person name="Henrissat B."/>
            <person name="Morin E."/>
            <person name="Kohler A."/>
            <person name="Barry K."/>
            <person name="LaButti K."/>
            <person name="Morin E."/>
            <person name="Salamov A."/>
            <person name="Lipzen A."/>
            <person name="Mereny Z."/>
            <person name="Hegedus B."/>
            <person name="Baldrian P."/>
            <person name="Stursova M."/>
            <person name="Weitz H."/>
            <person name="Taylor A."/>
            <person name="Grigoriev I.V."/>
            <person name="Nagy L.G."/>
            <person name="Martin F."/>
            <person name="Kauserud H."/>
        </authorList>
    </citation>
    <scope>NUCLEOTIDE SEQUENCE</scope>
    <source>
        <strain evidence="1">9144</strain>
    </source>
</reference>
<evidence type="ECO:0000313" key="1">
    <source>
        <dbReference type="EMBL" id="KAJ7206864.1"/>
    </source>
</evidence>
<proteinExistence type="predicted"/>
<dbReference type="EMBL" id="JARJCW010000038">
    <property type="protein sequence ID" value="KAJ7206864.1"/>
    <property type="molecule type" value="Genomic_DNA"/>
</dbReference>
<evidence type="ECO:0000313" key="2">
    <source>
        <dbReference type="Proteomes" id="UP001219525"/>
    </source>
</evidence>
<accession>A0AAD6YDA7</accession>